<organism evidence="7 8">
    <name type="scientific">Pleodorina starrii</name>
    <dbReference type="NCBI Taxonomy" id="330485"/>
    <lineage>
        <taxon>Eukaryota</taxon>
        <taxon>Viridiplantae</taxon>
        <taxon>Chlorophyta</taxon>
        <taxon>core chlorophytes</taxon>
        <taxon>Chlorophyceae</taxon>
        <taxon>CS clade</taxon>
        <taxon>Chlamydomonadales</taxon>
        <taxon>Volvocaceae</taxon>
        <taxon>Pleodorina</taxon>
    </lineage>
</organism>
<evidence type="ECO:0000259" key="6">
    <source>
        <dbReference type="PROSITE" id="PS00036"/>
    </source>
</evidence>
<feature type="compositionally biased region" description="Pro residues" evidence="5">
    <location>
        <begin position="496"/>
        <end position="508"/>
    </location>
</feature>
<keyword evidence="8" id="KW-1185">Reference proteome</keyword>
<feature type="compositionally biased region" description="Low complexity" evidence="5">
    <location>
        <begin position="409"/>
        <end position="432"/>
    </location>
</feature>
<dbReference type="Proteomes" id="UP001165080">
    <property type="component" value="Unassembled WGS sequence"/>
</dbReference>
<evidence type="ECO:0000256" key="1">
    <source>
        <dbReference type="ARBA" id="ARBA00023015"/>
    </source>
</evidence>
<keyword evidence="1" id="KW-0805">Transcription regulation</keyword>
<dbReference type="PANTHER" id="PTHR46391">
    <property type="entry name" value="BASIC LEUCINE ZIPPER 34"/>
    <property type="match status" value="1"/>
</dbReference>
<dbReference type="InterPro" id="IPR044759">
    <property type="entry name" value="bZIP_RF2"/>
</dbReference>
<feature type="compositionally biased region" description="Low complexity" evidence="5">
    <location>
        <begin position="586"/>
        <end position="595"/>
    </location>
</feature>
<feature type="domain" description="BZIP" evidence="6">
    <location>
        <begin position="307"/>
        <end position="322"/>
    </location>
</feature>
<dbReference type="InterPro" id="IPR052483">
    <property type="entry name" value="bZIP_transcription_regulators"/>
</dbReference>
<dbReference type="EMBL" id="BRXU01000064">
    <property type="protein sequence ID" value="GLC62408.1"/>
    <property type="molecule type" value="Genomic_DNA"/>
</dbReference>
<dbReference type="CDD" id="cd14703">
    <property type="entry name" value="bZIP_plant_RF2"/>
    <property type="match status" value="1"/>
</dbReference>
<feature type="region of interest" description="Disordered" evidence="5">
    <location>
        <begin position="848"/>
        <end position="867"/>
    </location>
</feature>
<gene>
    <name evidence="7" type="primary">PLEST011294</name>
    <name evidence="7" type="ORF">PLESTB_001896300</name>
</gene>
<dbReference type="InterPro" id="IPR046347">
    <property type="entry name" value="bZIP_sf"/>
</dbReference>
<dbReference type="Gene3D" id="1.20.5.170">
    <property type="match status" value="1"/>
</dbReference>
<sequence length="916" mass="88289">MLEELGTNPAGSARRRIQHRKSASDTFAWAASSILNEFAAPAELVAPFGANAPAAPTQHGLAGADRSTIDGAAAHHHAPAGGGDFGAPFGSIQPEDLLDMLQGVEEDELDLDMDDLGVDLDGEGVEGEHGLVPPAALEAGRGGGGTAGSASAATGATLGFTATLGSAPASAVAADAMTHAERQQQLTAATQQQQQQHLGGALGLHRRAVSCTMGGSGGAAAAAASGGGGVDGSRRGQSASSMAGAPPPRSLSGIHTRNPSDSLLSGPPAPAHLPPQPLVVDKPLSEFVGQTRANALDPSQLDPKRAKRIIANRQSAHRSRMKKLQVIHELEQQVAAARAGAEAARQQVAAAAVARRELLLAVAEAHCGLAALRSQLTAAEAEQAALVSELQSLGVAAQALPPPPPPPDAAAAAAAGPSRAGAGRSGAGSSPTLGGGGPGVPNLAVGLSAAAAAATAAAVTAAMSQSSRPLMQPGPEAFSGGGGAAASGAPALHLSGPPPLALPLPLHPDGPEHRPRLSGPGVAQGSMGYVTGGGDGGGGGLVPEPTLSLALGTRCSSGSGHGGGGGGGGGSSASLAAVSGGGGLEQPQQQQQQQQLLSRWRAAIASTVAAANAGTAGAAAPTAATAGDAPVASSMAAQSQQPQHAAPPACGPFAFPQSDGGPPVQLPAGAIALPQQLPQQGLPAQSGRRQQARHSLHRRHMSAGCAVDVASWDMFVSGAAAGSGGQGLVSSGALALALGGACPPVLAAGPTGGDTEMALAGLASSHGDPLLVGHPSLRVRLTSASAHSLNNAVDAATAASAATATASAGTGAAAGAGPGPGCFSHGFSKSGLSGQDAAAAAAEGKGAAAAGDGDGMAAGDGGGDGSPMALDDEGEVLVGAAGLLMADFEDFLVKEEPQLAESGSRGTLMSMMSSGA</sequence>
<dbReference type="PANTHER" id="PTHR46391:SF35">
    <property type="entry name" value="BASIC LEUCINE ZIPPER 34-LIKE ISOFORM X1"/>
    <property type="match status" value="1"/>
</dbReference>
<dbReference type="SMART" id="SM00338">
    <property type="entry name" value="BRLZ"/>
    <property type="match status" value="1"/>
</dbReference>
<feature type="region of interest" description="Disordered" evidence="5">
    <location>
        <begin position="552"/>
        <end position="597"/>
    </location>
</feature>
<evidence type="ECO:0000313" key="7">
    <source>
        <dbReference type="EMBL" id="GLC62408.1"/>
    </source>
</evidence>
<feature type="region of interest" description="Disordered" evidence="5">
    <location>
        <begin position="467"/>
        <end position="513"/>
    </location>
</feature>
<evidence type="ECO:0000256" key="4">
    <source>
        <dbReference type="SAM" id="Coils"/>
    </source>
</evidence>
<feature type="compositionally biased region" description="Low complexity" evidence="5">
    <location>
        <begin position="486"/>
        <end position="495"/>
    </location>
</feature>
<name>A0A9W6C1X8_9CHLO</name>
<feature type="compositionally biased region" description="Gly residues" evidence="5">
    <location>
        <begin position="852"/>
        <end position="865"/>
    </location>
</feature>
<comment type="caution">
    <text evidence="7">The sequence shown here is derived from an EMBL/GenBank/DDBJ whole genome shotgun (WGS) entry which is preliminary data.</text>
</comment>
<dbReference type="AlphaFoldDB" id="A0A9W6C1X8"/>
<protein>
    <recommendedName>
        <fullName evidence="6">BZIP domain-containing protein</fullName>
    </recommendedName>
</protein>
<dbReference type="GO" id="GO:0003700">
    <property type="term" value="F:DNA-binding transcription factor activity"/>
    <property type="evidence" value="ECO:0007669"/>
    <property type="project" value="InterPro"/>
</dbReference>
<reference evidence="7 8" key="1">
    <citation type="journal article" date="2023" name="Commun. Biol.">
        <title>Reorganization of the ancestral sex-determining regions during the evolution of trioecy in Pleodorina starrii.</title>
        <authorList>
            <person name="Takahashi K."/>
            <person name="Suzuki S."/>
            <person name="Kawai-Toyooka H."/>
            <person name="Yamamoto K."/>
            <person name="Hamaji T."/>
            <person name="Ootsuki R."/>
            <person name="Yamaguchi H."/>
            <person name="Kawachi M."/>
            <person name="Higashiyama T."/>
            <person name="Nozaki H."/>
        </authorList>
    </citation>
    <scope>NUCLEOTIDE SEQUENCE [LARGE SCALE GENOMIC DNA]</scope>
    <source>
        <strain evidence="7 8">NIES-4479</strain>
    </source>
</reference>
<proteinExistence type="predicted"/>
<dbReference type="InterPro" id="IPR004827">
    <property type="entry name" value="bZIP"/>
</dbReference>
<evidence type="ECO:0000256" key="5">
    <source>
        <dbReference type="SAM" id="MobiDB-lite"/>
    </source>
</evidence>
<feature type="region of interest" description="Disordered" evidence="5">
    <location>
        <begin position="214"/>
        <end position="278"/>
    </location>
</feature>
<feature type="compositionally biased region" description="Pro residues" evidence="5">
    <location>
        <begin position="267"/>
        <end position="277"/>
    </location>
</feature>
<feature type="region of interest" description="Disordered" evidence="5">
    <location>
        <begin position="397"/>
        <end position="435"/>
    </location>
</feature>
<accession>A0A9W6C1X8</accession>
<evidence type="ECO:0000256" key="3">
    <source>
        <dbReference type="ARBA" id="ARBA00023242"/>
    </source>
</evidence>
<feature type="coiled-coil region" evidence="4">
    <location>
        <begin position="327"/>
        <end position="389"/>
    </location>
</feature>
<dbReference type="PROSITE" id="PS00036">
    <property type="entry name" value="BZIP_BASIC"/>
    <property type="match status" value="1"/>
</dbReference>
<evidence type="ECO:0000313" key="8">
    <source>
        <dbReference type="Proteomes" id="UP001165080"/>
    </source>
</evidence>
<keyword evidence="4" id="KW-0175">Coiled coil</keyword>
<feature type="compositionally biased region" description="Gly residues" evidence="5">
    <location>
        <begin position="559"/>
        <end position="571"/>
    </location>
</feature>
<keyword evidence="3" id="KW-0539">Nucleus</keyword>
<dbReference type="SUPFAM" id="SSF57959">
    <property type="entry name" value="Leucine zipper domain"/>
    <property type="match status" value="1"/>
</dbReference>
<keyword evidence="2" id="KW-0804">Transcription</keyword>
<evidence type="ECO:0000256" key="2">
    <source>
        <dbReference type="ARBA" id="ARBA00023163"/>
    </source>
</evidence>